<keyword evidence="9 10" id="KW-0472">Membrane</keyword>
<feature type="transmembrane region" description="Helical" evidence="10">
    <location>
        <begin position="139"/>
        <end position="155"/>
    </location>
</feature>
<name>A0A521C7R0_9SPHI</name>
<dbReference type="Pfam" id="PF04973">
    <property type="entry name" value="NMN_transporter"/>
    <property type="match status" value="1"/>
</dbReference>
<evidence type="ECO:0000256" key="3">
    <source>
        <dbReference type="ARBA" id="ARBA00006669"/>
    </source>
</evidence>
<proteinExistence type="inferred from homology"/>
<feature type="transmembrane region" description="Helical" evidence="10">
    <location>
        <begin position="24"/>
        <end position="42"/>
    </location>
</feature>
<dbReference type="Proteomes" id="UP000315971">
    <property type="component" value="Unassembled WGS sequence"/>
</dbReference>
<feature type="transmembrane region" description="Helical" evidence="10">
    <location>
        <begin position="161"/>
        <end position="179"/>
    </location>
</feature>
<evidence type="ECO:0000313" key="12">
    <source>
        <dbReference type="Proteomes" id="UP000315971"/>
    </source>
</evidence>
<dbReference type="InterPro" id="IPR006419">
    <property type="entry name" value="NMN_transpt_PnuC"/>
</dbReference>
<keyword evidence="12" id="KW-1185">Reference proteome</keyword>
<dbReference type="GO" id="GO:0034257">
    <property type="term" value="F:nicotinamide riboside transmembrane transporter activity"/>
    <property type="evidence" value="ECO:0007669"/>
    <property type="project" value="InterPro"/>
</dbReference>
<comment type="similarity">
    <text evidence="3">Belongs to the nicotinamide ribonucleoside (NR) uptake permease (TC 4.B.1) family.</text>
</comment>
<dbReference type="PANTHER" id="PTHR36122:SF2">
    <property type="entry name" value="NICOTINAMIDE RIBOSIDE TRANSPORTER PNUC"/>
    <property type="match status" value="1"/>
</dbReference>
<evidence type="ECO:0000256" key="8">
    <source>
        <dbReference type="ARBA" id="ARBA00022989"/>
    </source>
</evidence>
<protein>
    <recommendedName>
        <fullName evidence="4">Nicotinamide riboside transporter PnuC</fullName>
    </recommendedName>
</protein>
<dbReference type="PANTHER" id="PTHR36122">
    <property type="entry name" value="NICOTINAMIDE RIBOSIDE TRANSPORTER PNUC"/>
    <property type="match status" value="1"/>
</dbReference>
<dbReference type="EMBL" id="FXSZ01000003">
    <property type="protein sequence ID" value="SMO55527.1"/>
    <property type="molecule type" value="Genomic_DNA"/>
</dbReference>
<dbReference type="GO" id="GO:0005886">
    <property type="term" value="C:plasma membrane"/>
    <property type="evidence" value="ECO:0007669"/>
    <property type="project" value="UniProtKB-SubCell"/>
</dbReference>
<keyword evidence="6" id="KW-1003">Cell membrane</keyword>
<dbReference type="NCBIfam" id="TIGR01528">
    <property type="entry name" value="NMN_trans_PnuC"/>
    <property type="match status" value="1"/>
</dbReference>
<gene>
    <name evidence="11" type="ORF">SAMN06265350_103286</name>
</gene>
<sequence>MDYLELFGAITGVLCVWFATRQNVWYWIVGIISVLVYTVVFFKSKLYGDMGLQVVYLALSVYGWYNWVYGGKEHHGIAVSRLSKTHWIGYSLLTVVGTLALGYFLHSQTDASLPFLDSFCTVVSLVATYLQTRKKIENWHLWIFINSVYIGMYYFKVHYITAVLSVIMVALAVVGLFEWKKGLSAIASDSETIPSPKVIN</sequence>
<keyword evidence="5" id="KW-0813">Transport</keyword>
<evidence type="ECO:0000256" key="1">
    <source>
        <dbReference type="ARBA" id="ARBA00002672"/>
    </source>
</evidence>
<evidence type="ECO:0000256" key="2">
    <source>
        <dbReference type="ARBA" id="ARBA00004651"/>
    </source>
</evidence>
<evidence type="ECO:0000256" key="10">
    <source>
        <dbReference type="SAM" id="Phobius"/>
    </source>
</evidence>
<keyword evidence="8 10" id="KW-1133">Transmembrane helix</keyword>
<evidence type="ECO:0000313" key="11">
    <source>
        <dbReference type="EMBL" id="SMO55527.1"/>
    </source>
</evidence>
<evidence type="ECO:0000256" key="5">
    <source>
        <dbReference type="ARBA" id="ARBA00022448"/>
    </source>
</evidence>
<dbReference type="AlphaFoldDB" id="A0A521C7R0"/>
<keyword evidence="7 10" id="KW-0812">Transmembrane</keyword>
<dbReference type="RefSeq" id="WP_142602695.1">
    <property type="nucleotide sequence ID" value="NZ_FXSZ01000003.1"/>
</dbReference>
<comment type="subcellular location">
    <subcellularLocation>
        <location evidence="2">Cell membrane</location>
        <topology evidence="2">Multi-pass membrane protein</topology>
    </subcellularLocation>
</comment>
<accession>A0A521C7R0</accession>
<evidence type="ECO:0000256" key="6">
    <source>
        <dbReference type="ARBA" id="ARBA00022475"/>
    </source>
</evidence>
<reference evidence="11 12" key="1">
    <citation type="submission" date="2017-05" db="EMBL/GenBank/DDBJ databases">
        <authorList>
            <person name="Varghese N."/>
            <person name="Submissions S."/>
        </authorList>
    </citation>
    <scope>NUCLEOTIDE SEQUENCE [LARGE SCALE GENOMIC DNA]</scope>
    <source>
        <strain evidence="11 12">DSM 21342</strain>
    </source>
</reference>
<organism evidence="11 12">
    <name type="scientific">Solitalea koreensis</name>
    <dbReference type="NCBI Taxonomy" id="543615"/>
    <lineage>
        <taxon>Bacteria</taxon>
        <taxon>Pseudomonadati</taxon>
        <taxon>Bacteroidota</taxon>
        <taxon>Sphingobacteriia</taxon>
        <taxon>Sphingobacteriales</taxon>
        <taxon>Sphingobacteriaceae</taxon>
        <taxon>Solitalea</taxon>
    </lineage>
</organism>
<comment type="function">
    <text evidence="1">Required for nicotinamide riboside transport across the inner membrane.</text>
</comment>
<feature type="transmembrane region" description="Helical" evidence="10">
    <location>
        <begin position="87"/>
        <end position="105"/>
    </location>
</feature>
<dbReference type="OrthoDB" id="9791248at2"/>
<evidence type="ECO:0000256" key="4">
    <source>
        <dbReference type="ARBA" id="ARBA00017522"/>
    </source>
</evidence>
<evidence type="ECO:0000256" key="7">
    <source>
        <dbReference type="ARBA" id="ARBA00022692"/>
    </source>
</evidence>
<evidence type="ECO:0000256" key="9">
    <source>
        <dbReference type="ARBA" id="ARBA00023136"/>
    </source>
</evidence>